<dbReference type="GO" id="GO:0006412">
    <property type="term" value="P:translation"/>
    <property type="evidence" value="ECO:0007669"/>
    <property type="project" value="InterPro"/>
</dbReference>
<evidence type="ECO:0000256" key="1">
    <source>
        <dbReference type="ARBA" id="ARBA00006194"/>
    </source>
</evidence>
<reference evidence="5" key="1">
    <citation type="submission" date="2021-03" db="EMBL/GenBank/DDBJ databases">
        <title>Revisited historic fungal species revealed as producer of novel bioactive compounds through whole genome sequencing and comparative genomics.</title>
        <authorList>
            <person name="Vignolle G.A."/>
            <person name="Hochenegger N."/>
            <person name="Mach R.L."/>
            <person name="Mach-Aigner A.R."/>
            <person name="Javad Rahimi M."/>
            <person name="Salim K.A."/>
            <person name="Chan C.M."/>
            <person name="Lim L.B.L."/>
            <person name="Cai F."/>
            <person name="Druzhinina I.S."/>
            <person name="U'Ren J.M."/>
            <person name="Derntl C."/>
        </authorList>
    </citation>
    <scope>NUCLEOTIDE SEQUENCE</scope>
    <source>
        <strain evidence="5">TUCIM 5799</strain>
    </source>
</reference>
<dbReference type="Proteomes" id="UP000829685">
    <property type="component" value="Unassembled WGS sequence"/>
</dbReference>
<keyword evidence="2" id="KW-0689">Ribosomal protein</keyword>
<organism evidence="5 6">
    <name type="scientific">Neoarthrinium moseri</name>
    <dbReference type="NCBI Taxonomy" id="1658444"/>
    <lineage>
        <taxon>Eukaryota</taxon>
        <taxon>Fungi</taxon>
        <taxon>Dikarya</taxon>
        <taxon>Ascomycota</taxon>
        <taxon>Pezizomycotina</taxon>
        <taxon>Sordariomycetes</taxon>
        <taxon>Xylariomycetidae</taxon>
        <taxon>Amphisphaeriales</taxon>
        <taxon>Apiosporaceae</taxon>
        <taxon>Neoarthrinium</taxon>
    </lineage>
</organism>
<keyword evidence="3" id="KW-0687">Ribonucleoprotein</keyword>
<name>A0A9P9WH99_9PEZI</name>
<feature type="compositionally biased region" description="Pro residues" evidence="4">
    <location>
        <begin position="62"/>
        <end position="71"/>
    </location>
</feature>
<gene>
    <name evidence="5" type="ORF">JX265_009081</name>
</gene>
<keyword evidence="6" id="KW-1185">Reference proteome</keyword>
<accession>A0A9P9WH99</accession>
<feature type="region of interest" description="Disordered" evidence="4">
    <location>
        <begin position="1"/>
        <end position="22"/>
    </location>
</feature>
<sequence>MSKPVSRLLATSFRQTARAPVTTTSIRLPIRSFSQTCRRLADESGPNPPQSIKGTPSDPQSPEAPPTPAPGKSPLESAPSPRGSPSSPAASLRDLSSSLSSPRSGPQVAQDVFARARNQPTAQDILAGSGDEGPLDKENWAAYEEPFHFHIYGHKHNTHITVTKPDRNAILSVSAGQIGFRKTKRGSYDAAHQLTAYVIDKLNQGNWHRKIHKLEVVLRGFGNGREAATKVLLGNEGKFLRPKITVVSDSTRLKFGGTRSRKPRRLG</sequence>
<evidence type="ECO:0000256" key="2">
    <source>
        <dbReference type="ARBA" id="ARBA00022980"/>
    </source>
</evidence>
<dbReference type="OrthoDB" id="1654884at2759"/>
<dbReference type="EMBL" id="JAFIMR010000026">
    <property type="protein sequence ID" value="KAI1863035.1"/>
    <property type="molecule type" value="Genomic_DNA"/>
</dbReference>
<proteinExistence type="inferred from homology"/>
<dbReference type="SUPFAM" id="SSF53137">
    <property type="entry name" value="Translational machinery components"/>
    <property type="match status" value="1"/>
</dbReference>
<dbReference type="InterPro" id="IPR036967">
    <property type="entry name" value="Ribosomal_uS11_sf"/>
</dbReference>
<comment type="similarity">
    <text evidence="1">Belongs to the universal ribosomal protein uS11 family.</text>
</comment>
<dbReference type="GO" id="GO:0005840">
    <property type="term" value="C:ribosome"/>
    <property type="evidence" value="ECO:0007669"/>
    <property type="project" value="UniProtKB-KW"/>
</dbReference>
<protein>
    <submittedName>
        <fullName evidence="5">Uncharacterized protein</fullName>
    </submittedName>
</protein>
<evidence type="ECO:0000256" key="4">
    <source>
        <dbReference type="SAM" id="MobiDB-lite"/>
    </source>
</evidence>
<dbReference type="Gene3D" id="3.30.420.80">
    <property type="entry name" value="Ribosomal protein S11"/>
    <property type="match status" value="1"/>
</dbReference>
<evidence type="ECO:0000313" key="6">
    <source>
        <dbReference type="Proteomes" id="UP000829685"/>
    </source>
</evidence>
<dbReference type="Pfam" id="PF00411">
    <property type="entry name" value="Ribosomal_S11"/>
    <property type="match status" value="1"/>
</dbReference>
<dbReference type="PANTHER" id="PTHR11759">
    <property type="entry name" value="40S RIBOSOMAL PROTEIN S14/30S RIBOSOMAL PROTEIN S11"/>
    <property type="match status" value="1"/>
</dbReference>
<evidence type="ECO:0000256" key="3">
    <source>
        <dbReference type="ARBA" id="ARBA00023274"/>
    </source>
</evidence>
<comment type="caution">
    <text evidence="5">The sequence shown here is derived from an EMBL/GenBank/DDBJ whole genome shotgun (WGS) entry which is preliminary data.</text>
</comment>
<feature type="region of interest" description="Disordered" evidence="4">
    <location>
        <begin position="34"/>
        <end position="109"/>
    </location>
</feature>
<dbReference type="GO" id="GO:1990904">
    <property type="term" value="C:ribonucleoprotein complex"/>
    <property type="evidence" value="ECO:0007669"/>
    <property type="project" value="UniProtKB-KW"/>
</dbReference>
<dbReference type="InterPro" id="IPR001971">
    <property type="entry name" value="Ribosomal_uS11"/>
</dbReference>
<dbReference type="AlphaFoldDB" id="A0A9P9WH99"/>
<feature type="compositionally biased region" description="Low complexity" evidence="4">
    <location>
        <begin position="72"/>
        <end position="104"/>
    </location>
</feature>
<dbReference type="HAMAP" id="MF_01310">
    <property type="entry name" value="Ribosomal_uS11"/>
    <property type="match status" value="1"/>
</dbReference>
<dbReference type="GO" id="GO:0003735">
    <property type="term" value="F:structural constituent of ribosome"/>
    <property type="evidence" value="ECO:0007669"/>
    <property type="project" value="InterPro"/>
</dbReference>
<evidence type="ECO:0000313" key="5">
    <source>
        <dbReference type="EMBL" id="KAI1863035.1"/>
    </source>
</evidence>